<dbReference type="EMBL" id="JARAOO010000012">
    <property type="protein sequence ID" value="KAJ7948226.1"/>
    <property type="molecule type" value="Genomic_DNA"/>
</dbReference>
<keyword evidence="1" id="KW-0433">Leucine-rich repeat</keyword>
<dbReference type="SUPFAM" id="SSF52075">
    <property type="entry name" value="Outer arm dynein light chain 1"/>
    <property type="match status" value="1"/>
</dbReference>
<dbReference type="PANTHER" id="PTHR15454">
    <property type="entry name" value="NISCHARIN RELATED"/>
    <property type="match status" value="1"/>
</dbReference>
<dbReference type="InterPro" id="IPR032675">
    <property type="entry name" value="LRR_dom_sf"/>
</dbReference>
<accession>A0AAD7KZU8</accession>
<dbReference type="Proteomes" id="UP001163823">
    <property type="component" value="Chromosome 12"/>
</dbReference>
<proteinExistence type="predicted"/>
<dbReference type="InterPro" id="IPR003591">
    <property type="entry name" value="Leu-rich_rpt_typical-subtyp"/>
</dbReference>
<sequence>MAVFWCSSRKYCSIATMVRFSCFNAHSHFHKPKKMVQPSTESMQKNLQDVSQIQSSRSAPILPSSDQLFLNTPGDSQTDNRTKHASDLSLVEHCCNLEDMKSKFDNTHQEVNRKGSLMKSQSLGCGLYQLGKIADNITEDETDPRFSCDGSNDGIGLVVPLCSKDPEANSSEQYKKAPNSQSFQLTSDPANNGSIFSIGEPTQTDKDVHENSDTVLSGEVHGDSSEHTPCNPAVMVKSLSVPNIGSSGSSSFKLVASQSRSSEDLHVLDMKRKDICTHESDDQVVREQAKDDNVGKTEQSFDDGYDSYTYSGLAKDWIMPVTDEGNAVRNLQGESSVPRQDELRSKDFKIKRIEEWVNDLLHCSPLEETNESYQTNDPVSSDVNTLNGLTIAKVDAKVTPGMEAAKKYISALSTAATTAQLANHGLVVIPFLSAFVSLKVLNLSGNAIVRITAGALPRGLHMLNLSKNNISTIEGLRELTRLRVLDLSYNRIFRIGHGLASCSTLKELYLAGNKISEVEGLHRLLKLNVLDLRFNKVSTAKCLGQLAANYNSLQAISLEGNPAQKNVGDEQLKKNLQGLLPHLAYFNRQPIKASSLKDAADRSVRLGISSHQFDRGLRSDHKSTRKGSHGLTRPSFSSTHARGNQTSISPKLSKGKHGYNLPPSGTKALAYNRHHFDFSSKLLNFRPDFPIRRNHSEGTLGAF</sequence>
<feature type="region of interest" description="Disordered" evidence="3">
    <location>
        <begin position="614"/>
        <end position="666"/>
    </location>
</feature>
<dbReference type="PROSITE" id="PS51450">
    <property type="entry name" value="LRR"/>
    <property type="match status" value="3"/>
</dbReference>
<keyword evidence="2" id="KW-0677">Repeat</keyword>
<feature type="compositionally biased region" description="Polar residues" evidence="3">
    <location>
        <begin position="168"/>
        <end position="195"/>
    </location>
</feature>
<feature type="compositionally biased region" description="Polar residues" evidence="3">
    <location>
        <begin position="634"/>
        <end position="650"/>
    </location>
</feature>
<dbReference type="KEGG" id="qsa:O6P43_028738"/>
<keyword evidence="5" id="KW-1185">Reference proteome</keyword>
<dbReference type="Gene3D" id="3.80.10.10">
    <property type="entry name" value="Ribonuclease Inhibitor"/>
    <property type="match status" value="2"/>
</dbReference>
<protein>
    <submittedName>
        <fullName evidence="4">Outer arm dynein light chain 1 protein, putative isoform 1</fullName>
    </submittedName>
</protein>
<evidence type="ECO:0000256" key="2">
    <source>
        <dbReference type="ARBA" id="ARBA00022737"/>
    </source>
</evidence>
<dbReference type="Pfam" id="PF13855">
    <property type="entry name" value="LRR_8"/>
    <property type="match status" value="1"/>
</dbReference>
<evidence type="ECO:0000313" key="4">
    <source>
        <dbReference type="EMBL" id="KAJ7948226.1"/>
    </source>
</evidence>
<dbReference type="FunFam" id="3.80.10.10:FF:000320">
    <property type="entry name" value="Protein phosphatase 1 regulatory subunit pprA"/>
    <property type="match status" value="1"/>
</dbReference>
<dbReference type="SMART" id="SM00365">
    <property type="entry name" value="LRR_SD22"/>
    <property type="match status" value="4"/>
</dbReference>
<gene>
    <name evidence="4" type="ORF">O6P43_028738</name>
</gene>
<name>A0AAD7KZU8_QUISA</name>
<reference evidence="4" key="1">
    <citation type="journal article" date="2023" name="Science">
        <title>Elucidation of the pathway for biosynthesis of saponin adjuvants from the soapbark tree.</title>
        <authorList>
            <person name="Reed J."/>
            <person name="Orme A."/>
            <person name="El-Demerdash A."/>
            <person name="Owen C."/>
            <person name="Martin L.B.B."/>
            <person name="Misra R.C."/>
            <person name="Kikuchi S."/>
            <person name="Rejzek M."/>
            <person name="Martin A.C."/>
            <person name="Harkess A."/>
            <person name="Leebens-Mack J."/>
            <person name="Louveau T."/>
            <person name="Stephenson M.J."/>
            <person name="Osbourn A."/>
        </authorList>
    </citation>
    <scope>NUCLEOTIDE SEQUENCE</scope>
    <source>
        <strain evidence="4">S10</strain>
    </source>
</reference>
<dbReference type="GO" id="GO:0005737">
    <property type="term" value="C:cytoplasm"/>
    <property type="evidence" value="ECO:0007669"/>
    <property type="project" value="TreeGrafter"/>
</dbReference>
<evidence type="ECO:0000256" key="3">
    <source>
        <dbReference type="SAM" id="MobiDB-lite"/>
    </source>
</evidence>
<comment type="caution">
    <text evidence="4">The sequence shown here is derived from an EMBL/GenBank/DDBJ whole genome shotgun (WGS) entry which is preliminary data.</text>
</comment>
<dbReference type="PANTHER" id="PTHR15454:SF7">
    <property type="entry name" value="OS07G0106100 PROTEIN"/>
    <property type="match status" value="1"/>
</dbReference>
<evidence type="ECO:0000313" key="5">
    <source>
        <dbReference type="Proteomes" id="UP001163823"/>
    </source>
</evidence>
<organism evidence="4 5">
    <name type="scientific">Quillaja saponaria</name>
    <name type="common">Soap bark tree</name>
    <dbReference type="NCBI Taxonomy" id="32244"/>
    <lineage>
        <taxon>Eukaryota</taxon>
        <taxon>Viridiplantae</taxon>
        <taxon>Streptophyta</taxon>
        <taxon>Embryophyta</taxon>
        <taxon>Tracheophyta</taxon>
        <taxon>Spermatophyta</taxon>
        <taxon>Magnoliopsida</taxon>
        <taxon>eudicotyledons</taxon>
        <taxon>Gunneridae</taxon>
        <taxon>Pentapetalae</taxon>
        <taxon>rosids</taxon>
        <taxon>fabids</taxon>
        <taxon>Fabales</taxon>
        <taxon>Quillajaceae</taxon>
        <taxon>Quillaja</taxon>
    </lineage>
</organism>
<dbReference type="InterPro" id="IPR001611">
    <property type="entry name" value="Leu-rich_rpt"/>
</dbReference>
<evidence type="ECO:0000256" key="1">
    <source>
        <dbReference type="ARBA" id="ARBA00022614"/>
    </source>
</evidence>
<dbReference type="AlphaFoldDB" id="A0AAD7KZU8"/>
<feature type="region of interest" description="Disordered" evidence="3">
    <location>
        <begin position="168"/>
        <end position="209"/>
    </location>
</feature>
<dbReference type="SMART" id="SM00369">
    <property type="entry name" value="LRR_TYP"/>
    <property type="match status" value="3"/>
</dbReference>